<reference evidence="2" key="1">
    <citation type="submission" date="2022-07" db="EMBL/GenBank/DDBJ databases">
        <title>Phylogenomic reconstructions and comparative analyses of Kickxellomycotina fungi.</title>
        <authorList>
            <person name="Reynolds N.K."/>
            <person name="Stajich J.E."/>
            <person name="Barry K."/>
            <person name="Grigoriev I.V."/>
            <person name="Crous P."/>
            <person name="Smith M.E."/>
        </authorList>
    </citation>
    <scope>NUCLEOTIDE SEQUENCE</scope>
    <source>
        <strain evidence="2">CBS 109367</strain>
    </source>
</reference>
<dbReference type="GO" id="GO:0016616">
    <property type="term" value="F:oxidoreductase activity, acting on the CH-OH group of donors, NAD or NADP as acceptor"/>
    <property type="evidence" value="ECO:0007669"/>
    <property type="project" value="InterPro"/>
</dbReference>
<dbReference type="AlphaFoldDB" id="A0A9W8GFF7"/>
<dbReference type="GO" id="GO:0005739">
    <property type="term" value="C:mitochondrion"/>
    <property type="evidence" value="ECO:0007669"/>
    <property type="project" value="TreeGrafter"/>
</dbReference>
<accession>A0A9W8GFF7</accession>
<dbReference type="Gene3D" id="3.40.50.720">
    <property type="entry name" value="NAD(P)-binding Rossmann-like Domain"/>
    <property type="match status" value="1"/>
</dbReference>
<dbReference type="InterPro" id="IPR036291">
    <property type="entry name" value="NAD(P)-bd_dom_sf"/>
</dbReference>
<dbReference type="OrthoDB" id="275457at2759"/>
<evidence type="ECO:0000313" key="2">
    <source>
        <dbReference type="EMBL" id="KAJ2683576.1"/>
    </source>
</evidence>
<dbReference type="Pfam" id="PF01073">
    <property type="entry name" value="3Beta_HSD"/>
    <property type="match status" value="1"/>
</dbReference>
<gene>
    <name evidence="2" type="primary">EFM5_2</name>
    <name evidence="2" type="ORF">IWW39_005419</name>
</gene>
<sequence length="384" mass="43480">MFANPLNRSIKGLSVPVTLARRGKADVVIRKTTGQVLVGRGTYGRQSWNGQTATVFGCTGFLGRYVVARLAREGTKVIVPYRGLQEYARHLQPTGDLGMVVPMEFDLRNSKQIEECVRYSDVVINLIGRNYETKNFSFDQVHIEGAQRIADISREAGVSRLIHLSSINAKTNAHSRVLVSKAFGEQRVREHFPGANIIRAATMYGYEDELLNNIGRFKHFYLTVNHAQQRLRPVCVSDVAHAIGIIRDNEDTVGQTFELYNPKEYSRKDVIELVQFLLHEKIWQVNVPPKLLRLAAQVANALPFHYTSHHEIDLMSIDDIPSKKDPSIQTFADLGIQPHTLELAALQFIRHYRPPQHEEDPIEPKGYKAFRKPPIPVSNRDIVA</sequence>
<feature type="domain" description="3-beta hydroxysteroid dehydrogenase/isomerase" evidence="1">
    <location>
        <begin position="55"/>
        <end position="172"/>
    </location>
</feature>
<evidence type="ECO:0000313" key="3">
    <source>
        <dbReference type="Proteomes" id="UP001151516"/>
    </source>
</evidence>
<dbReference type="SUPFAM" id="SSF51735">
    <property type="entry name" value="NAD(P)-binding Rossmann-fold domains"/>
    <property type="match status" value="1"/>
</dbReference>
<keyword evidence="3" id="KW-1185">Reference proteome</keyword>
<name>A0A9W8GFF7_9FUNG</name>
<protein>
    <submittedName>
        <fullName evidence="2">Protein-lysine N-methyltransferase efm5</fullName>
    </submittedName>
</protein>
<dbReference type="GO" id="GO:0006694">
    <property type="term" value="P:steroid biosynthetic process"/>
    <property type="evidence" value="ECO:0007669"/>
    <property type="project" value="InterPro"/>
</dbReference>
<dbReference type="GO" id="GO:0044877">
    <property type="term" value="F:protein-containing complex binding"/>
    <property type="evidence" value="ECO:0007669"/>
    <property type="project" value="TreeGrafter"/>
</dbReference>
<dbReference type="PANTHER" id="PTHR12126:SF11">
    <property type="entry name" value="NADH DEHYDROGENASE [UBIQUINONE] 1 ALPHA SUBCOMPLEX SUBUNIT 9, MITOCHONDRIAL"/>
    <property type="match status" value="1"/>
</dbReference>
<proteinExistence type="predicted"/>
<comment type="caution">
    <text evidence="2">The sequence shown here is derived from an EMBL/GenBank/DDBJ whole genome shotgun (WGS) entry which is preliminary data.</text>
</comment>
<dbReference type="InterPro" id="IPR051207">
    <property type="entry name" value="ComplexI_NDUFA9_subunit"/>
</dbReference>
<dbReference type="PANTHER" id="PTHR12126">
    <property type="entry name" value="NADH-UBIQUINONE OXIDOREDUCTASE 39 KDA SUBUNIT-RELATED"/>
    <property type="match status" value="1"/>
</dbReference>
<dbReference type="EMBL" id="JANBTX010000277">
    <property type="protein sequence ID" value="KAJ2683576.1"/>
    <property type="molecule type" value="Genomic_DNA"/>
</dbReference>
<organism evidence="2 3">
    <name type="scientific">Coemansia spiralis</name>
    <dbReference type="NCBI Taxonomy" id="417178"/>
    <lineage>
        <taxon>Eukaryota</taxon>
        <taxon>Fungi</taxon>
        <taxon>Fungi incertae sedis</taxon>
        <taxon>Zoopagomycota</taxon>
        <taxon>Kickxellomycotina</taxon>
        <taxon>Kickxellomycetes</taxon>
        <taxon>Kickxellales</taxon>
        <taxon>Kickxellaceae</taxon>
        <taxon>Coemansia</taxon>
    </lineage>
</organism>
<dbReference type="InterPro" id="IPR002225">
    <property type="entry name" value="3Beta_OHSteriod_DH/Estase"/>
</dbReference>
<dbReference type="CDD" id="cd05271">
    <property type="entry name" value="NDUFA9_like_SDR_a"/>
    <property type="match status" value="1"/>
</dbReference>
<evidence type="ECO:0000259" key="1">
    <source>
        <dbReference type="Pfam" id="PF01073"/>
    </source>
</evidence>
<dbReference type="Proteomes" id="UP001151516">
    <property type="component" value="Unassembled WGS sequence"/>
</dbReference>